<dbReference type="Gene3D" id="1.10.10.2830">
    <property type="match status" value="1"/>
</dbReference>
<reference evidence="4 5" key="1">
    <citation type="submission" date="2017-07" db="EMBL/GenBank/DDBJ databases">
        <title>Leptospira spp. isolated from tropical soils.</title>
        <authorList>
            <person name="Thibeaux R."/>
            <person name="Iraola G."/>
            <person name="Ferres I."/>
            <person name="Bierque E."/>
            <person name="Girault D."/>
            <person name="Soupe-Gilbert M.-E."/>
            <person name="Picardeau M."/>
            <person name="Goarant C."/>
        </authorList>
    </citation>
    <scope>NUCLEOTIDE SEQUENCE [LARGE SCALE GENOMIC DNA]</scope>
    <source>
        <strain evidence="4 5">FH2-C-A2</strain>
    </source>
</reference>
<keyword evidence="2" id="KW-0238">DNA-binding</keyword>
<evidence type="ECO:0000313" key="4">
    <source>
        <dbReference type="EMBL" id="PJZ65986.1"/>
    </source>
</evidence>
<comment type="caution">
    <text evidence="4">The sequence shown here is derived from an EMBL/GenBank/DDBJ whole genome shotgun (WGS) entry which is preliminary data.</text>
</comment>
<dbReference type="GO" id="GO:0005694">
    <property type="term" value="C:chromosome"/>
    <property type="evidence" value="ECO:0007669"/>
    <property type="project" value="TreeGrafter"/>
</dbReference>
<accession>A0A2M9ZC11</accession>
<evidence type="ECO:0000259" key="3">
    <source>
        <dbReference type="SMART" id="SM00470"/>
    </source>
</evidence>
<dbReference type="Pfam" id="PF02195">
    <property type="entry name" value="ParB_N"/>
    <property type="match status" value="1"/>
</dbReference>
<gene>
    <name evidence="4" type="ORF">CH371_10690</name>
</gene>
<dbReference type="RefSeq" id="WP_100758873.1">
    <property type="nucleotide sequence ID" value="NZ_NPDT01000003.1"/>
</dbReference>
<dbReference type="InterPro" id="IPR003115">
    <property type="entry name" value="ParB_N"/>
</dbReference>
<dbReference type="InterPro" id="IPR004437">
    <property type="entry name" value="ParB/RepB/Spo0J"/>
</dbReference>
<organism evidence="4 5">
    <name type="scientific">Leptospira wolffii</name>
    <dbReference type="NCBI Taxonomy" id="409998"/>
    <lineage>
        <taxon>Bacteria</taxon>
        <taxon>Pseudomonadati</taxon>
        <taxon>Spirochaetota</taxon>
        <taxon>Spirochaetia</taxon>
        <taxon>Leptospirales</taxon>
        <taxon>Leptospiraceae</taxon>
        <taxon>Leptospira</taxon>
    </lineage>
</organism>
<dbReference type="PANTHER" id="PTHR33375:SF1">
    <property type="entry name" value="CHROMOSOME-PARTITIONING PROTEIN PARB-RELATED"/>
    <property type="match status" value="1"/>
</dbReference>
<comment type="similarity">
    <text evidence="1">Belongs to the ParB family.</text>
</comment>
<dbReference type="GO" id="GO:0003677">
    <property type="term" value="F:DNA binding"/>
    <property type="evidence" value="ECO:0007669"/>
    <property type="project" value="UniProtKB-KW"/>
</dbReference>
<dbReference type="Proteomes" id="UP000231912">
    <property type="component" value="Unassembled WGS sequence"/>
</dbReference>
<dbReference type="InterPro" id="IPR036086">
    <property type="entry name" value="ParB/Sulfiredoxin_sf"/>
</dbReference>
<dbReference type="SUPFAM" id="SSF110849">
    <property type="entry name" value="ParB/Sulfiredoxin"/>
    <property type="match status" value="1"/>
</dbReference>
<dbReference type="Gene3D" id="3.90.1530.30">
    <property type="match status" value="1"/>
</dbReference>
<evidence type="ECO:0000256" key="2">
    <source>
        <dbReference type="ARBA" id="ARBA00023125"/>
    </source>
</evidence>
<dbReference type="NCBIfam" id="TIGR00180">
    <property type="entry name" value="parB_part"/>
    <property type="match status" value="1"/>
</dbReference>
<dbReference type="GO" id="GO:0007059">
    <property type="term" value="P:chromosome segregation"/>
    <property type="evidence" value="ECO:0007669"/>
    <property type="project" value="TreeGrafter"/>
</dbReference>
<dbReference type="FunFam" id="3.90.1530.30:FF:000001">
    <property type="entry name" value="Chromosome partitioning protein ParB"/>
    <property type="match status" value="1"/>
</dbReference>
<proteinExistence type="inferred from homology"/>
<dbReference type="GO" id="GO:0045881">
    <property type="term" value="P:positive regulation of sporulation resulting in formation of a cellular spore"/>
    <property type="evidence" value="ECO:0007669"/>
    <property type="project" value="TreeGrafter"/>
</dbReference>
<evidence type="ECO:0000313" key="5">
    <source>
        <dbReference type="Proteomes" id="UP000231912"/>
    </source>
</evidence>
<dbReference type="AlphaFoldDB" id="A0A2M9ZC11"/>
<feature type="domain" description="ParB-like N-terminal" evidence="3">
    <location>
        <begin position="24"/>
        <end position="112"/>
    </location>
</feature>
<evidence type="ECO:0000256" key="1">
    <source>
        <dbReference type="ARBA" id="ARBA00006295"/>
    </source>
</evidence>
<protein>
    <submittedName>
        <fullName evidence="4">Chromosome partitioning protein ParB</fullName>
    </submittedName>
</protein>
<dbReference type="SMART" id="SM00470">
    <property type="entry name" value="ParB"/>
    <property type="match status" value="1"/>
</dbReference>
<dbReference type="CDD" id="cd16396">
    <property type="entry name" value="Noc_N"/>
    <property type="match status" value="1"/>
</dbReference>
<dbReference type="InterPro" id="IPR050336">
    <property type="entry name" value="Chromosome_partition/occlusion"/>
</dbReference>
<name>A0A2M9ZC11_9LEPT</name>
<dbReference type="EMBL" id="NPDT01000003">
    <property type="protein sequence ID" value="PJZ65986.1"/>
    <property type="molecule type" value="Genomic_DNA"/>
</dbReference>
<dbReference type="PANTHER" id="PTHR33375">
    <property type="entry name" value="CHROMOSOME-PARTITIONING PROTEIN PARB-RELATED"/>
    <property type="match status" value="1"/>
</dbReference>
<sequence>MAKRADFAGLDLLTAFGGEESSKKEIQVSDIVTNPDQPRIFGKEEVGDLVESMKRLGLIEPIVVRKVGKKFQIVAGERRFQAAKVLGWKSIPTVETDASEDRCYEMALAENEKRKSLNPWEIGRAIQFLRKERKKTAEEVGKILGYTERYVKQLSSIARLDQKSVSEMIKSGSDPSVKNLETLLKKKEGRGGETISPRKPAERVVLDLRVLSSKNRESFLRDLSSLKKKYGLS</sequence>